<feature type="domain" description="5'-3' exoribonuclease 1 SH3-like" evidence="2">
    <location>
        <begin position="108"/>
        <end position="178"/>
    </location>
</feature>
<organism evidence="4 5">
    <name type="scientific">Patellaria atrata CBS 101060</name>
    <dbReference type="NCBI Taxonomy" id="1346257"/>
    <lineage>
        <taxon>Eukaryota</taxon>
        <taxon>Fungi</taxon>
        <taxon>Dikarya</taxon>
        <taxon>Ascomycota</taxon>
        <taxon>Pezizomycotina</taxon>
        <taxon>Dothideomycetes</taxon>
        <taxon>Dothideomycetes incertae sedis</taxon>
        <taxon>Patellariales</taxon>
        <taxon>Patellariaceae</taxon>
        <taxon>Patellaria</taxon>
    </lineage>
</organism>
<feature type="compositionally biased region" description="Polar residues" evidence="1">
    <location>
        <begin position="358"/>
        <end position="367"/>
    </location>
</feature>
<evidence type="ECO:0000313" key="4">
    <source>
        <dbReference type="EMBL" id="KAF2841355.1"/>
    </source>
</evidence>
<name>A0A9P4SGI0_9PEZI</name>
<dbReference type="Proteomes" id="UP000799429">
    <property type="component" value="Unassembled WGS sequence"/>
</dbReference>
<feature type="compositionally biased region" description="Polar residues" evidence="1">
    <location>
        <begin position="257"/>
        <end position="266"/>
    </location>
</feature>
<feature type="region of interest" description="Disordered" evidence="1">
    <location>
        <begin position="240"/>
        <end position="367"/>
    </location>
</feature>
<dbReference type="Pfam" id="PF18334">
    <property type="entry name" value="XRN1_D2_D3"/>
    <property type="match status" value="1"/>
</dbReference>
<evidence type="ECO:0000259" key="2">
    <source>
        <dbReference type="Pfam" id="PF18129"/>
    </source>
</evidence>
<feature type="domain" description="Exoribonuclease Xrn1 D2/D3" evidence="3">
    <location>
        <begin position="1"/>
        <end position="90"/>
    </location>
</feature>
<feature type="compositionally biased region" description="Low complexity" evidence="1">
    <location>
        <begin position="275"/>
        <end position="292"/>
    </location>
</feature>
<evidence type="ECO:0000259" key="3">
    <source>
        <dbReference type="Pfam" id="PF18334"/>
    </source>
</evidence>
<dbReference type="OrthoDB" id="372487at2759"/>
<dbReference type="Pfam" id="PF18129">
    <property type="entry name" value="SH3_12"/>
    <property type="match status" value="1"/>
</dbReference>
<dbReference type="EMBL" id="MU006091">
    <property type="protein sequence ID" value="KAF2841355.1"/>
    <property type="molecule type" value="Genomic_DNA"/>
</dbReference>
<comment type="caution">
    <text evidence="4">The sequence shown here is derived from an EMBL/GenBank/DDBJ whole genome shotgun (WGS) entry which is preliminary data.</text>
</comment>
<dbReference type="Gene3D" id="2.30.30.750">
    <property type="match status" value="1"/>
</dbReference>
<dbReference type="AlphaFoldDB" id="A0A9P4SGI0"/>
<dbReference type="InterPro" id="IPR041385">
    <property type="entry name" value="SH3_12"/>
</dbReference>
<evidence type="ECO:0000313" key="5">
    <source>
        <dbReference type="Proteomes" id="UP000799429"/>
    </source>
</evidence>
<evidence type="ECO:0000256" key="1">
    <source>
        <dbReference type="SAM" id="MobiDB-lite"/>
    </source>
</evidence>
<keyword evidence="5" id="KW-1185">Reference proteome</keyword>
<dbReference type="InterPro" id="IPR041106">
    <property type="entry name" value="XRN1_D2_D3"/>
</dbReference>
<accession>A0A9P4SGI0</accession>
<proteinExistence type="predicted"/>
<dbReference type="InterPro" id="IPR047008">
    <property type="entry name" value="XRN1_SH3_sf"/>
</dbReference>
<protein>
    <submittedName>
        <fullName evidence="4">Uncharacterized protein</fullName>
    </submittedName>
</protein>
<gene>
    <name evidence="4" type="ORF">M501DRAFT_1009311</name>
</gene>
<reference evidence="4" key="1">
    <citation type="journal article" date="2020" name="Stud. Mycol.">
        <title>101 Dothideomycetes genomes: a test case for predicting lifestyles and emergence of pathogens.</title>
        <authorList>
            <person name="Haridas S."/>
            <person name="Albert R."/>
            <person name="Binder M."/>
            <person name="Bloem J."/>
            <person name="Labutti K."/>
            <person name="Salamov A."/>
            <person name="Andreopoulos B."/>
            <person name="Baker S."/>
            <person name="Barry K."/>
            <person name="Bills G."/>
            <person name="Bluhm B."/>
            <person name="Cannon C."/>
            <person name="Castanera R."/>
            <person name="Culley D."/>
            <person name="Daum C."/>
            <person name="Ezra D."/>
            <person name="Gonzalez J."/>
            <person name="Henrissat B."/>
            <person name="Kuo A."/>
            <person name="Liang C."/>
            <person name="Lipzen A."/>
            <person name="Lutzoni F."/>
            <person name="Magnuson J."/>
            <person name="Mondo S."/>
            <person name="Nolan M."/>
            <person name="Ohm R."/>
            <person name="Pangilinan J."/>
            <person name="Park H.-J."/>
            <person name="Ramirez L."/>
            <person name="Alfaro M."/>
            <person name="Sun H."/>
            <person name="Tritt A."/>
            <person name="Yoshinaga Y."/>
            <person name="Zwiers L.-H."/>
            <person name="Turgeon B."/>
            <person name="Goodwin S."/>
            <person name="Spatafora J."/>
            <person name="Crous P."/>
            <person name="Grigoriev I."/>
        </authorList>
    </citation>
    <scope>NUCLEOTIDE SEQUENCE</scope>
    <source>
        <strain evidence="4">CBS 101060</strain>
    </source>
</reference>
<sequence>MINFPEFIAGIVRNPKGDIYQDTDFYPEEEAKQKMKEIGAWLKSIESKSFEKVPLEAEQLDSDVVKKIENSADLYIQQGPAVKAQKMSGVPRTALLKPSDAEHRLNGQHFSLGDRIVYVQDRGRVPIGQRGTVIGMTRTPRMMMLDVVFDTTFMGGTTLTERCSPFRGSTVPINAVLNLTDKQVVYLSQAAAARQPQQQVQPLVIQGNYSAPRGGYGNLQPAAAPPPLRGSFRGAVSGQQNGMGRGRGRAGFPNGANGHQPQQQLPIHNGPPTQPANNGRGRAGFAPRGGNPSPNHQGYTVVDDVDPDAGILRHNPNFKPRSYQNVPPPAIYDVTNRGRGHGRGRGRGDRGGGRGRGSTVTANRYNS</sequence>